<dbReference type="PANTHER" id="PTHR48043:SF145">
    <property type="entry name" value="FI06409P-RELATED"/>
    <property type="match status" value="1"/>
</dbReference>
<evidence type="ECO:0000256" key="3">
    <source>
        <dbReference type="SAM" id="Phobius"/>
    </source>
</evidence>
<evidence type="ECO:0000256" key="1">
    <source>
        <dbReference type="ARBA" id="ARBA00022676"/>
    </source>
</evidence>
<reference evidence="4 5" key="1">
    <citation type="submission" date="2014-06" db="EMBL/GenBank/DDBJ databases">
        <authorList>
            <person name="Swart Estienne"/>
        </authorList>
    </citation>
    <scope>NUCLEOTIDE SEQUENCE [LARGE SCALE GENOMIC DNA]</scope>
    <source>
        <strain evidence="4 5">130c</strain>
    </source>
</reference>
<keyword evidence="3" id="KW-1133">Transmembrane helix</keyword>
<dbReference type="InParanoid" id="A0A078AUL6"/>
<evidence type="ECO:0000313" key="5">
    <source>
        <dbReference type="Proteomes" id="UP000039865"/>
    </source>
</evidence>
<dbReference type="PANTHER" id="PTHR48043">
    <property type="entry name" value="EG:EG0003.4 PROTEIN-RELATED"/>
    <property type="match status" value="1"/>
</dbReference>
<proteinExistence type="predicted"/>
<keyword evidence="3" id="KW-0812">Transmembrane</keyword>
<evidence type="ECO:0000313" key="4">
    <source>
        <dbReference type="EMBL" id="CDW86095.1"/>
    </source>
</evidence>
<feature type="transmembrane region" description="Helical" evidence="3">
    <location>
        <begin position="440"/>
        <end position="462"/>
    </location>
</feature>
<keyword evidence="1" id="KW-0328">Glycosyltransferase</keyword>
<dbReference type="OrthoDB" id="425722at2759"/>
<dbReference type="Proteomes" id="UP000039865">
    <property type="component" value="Unassembled WGS sequence"/>
</dbReference>
<organism evidence="4 5">
    <name type="scientific">Stylonychia lemnae</name>
    <name type="common">Ciliate</name>
    <dbReference type="NCBI Taxonomy" id="5949"/>
    <lineage>
        <taxon>Eukaryota</taxon>
        <taxon>Sar</taxon>
        <taxon>Alveolata</taxon>
        <taxon>Ciliophora</taxon>
        <taxon>Intramacronucleata</taxon>
        <taxon>Spirotrichea</taxon>
        <taxon>Stichotrichia</taxon>
        <taxon>Sporadotrichida</taxon>
        <taxon>Oxytrichidae</taxon>
        <taxon>Stylonychinae</taxon>
        <taxon>Stylonychia</taxon>
    </lineage>
</organism>
<gene>
    <name evidence="4" type="primary">Contig88.g111</name>
    <name evidence="4" type="ORF">STYLEM_15186</name>
</gene>
<dbReference type="GO" id="GO:0008194">
    <property type="term" value="F:UDP-glycosyltransferase activity"/>
    <property type="evidence" value="ECO:0007669"/>
    <property type="project" value="InterPro"/>
</dbReference>
<dbReference type="InterPro" id="IPR050271">
    <property type="entry name" value="UDP-glycosyltransferase"/>
</dbReference>
<sequence>MDLTCYLAATGLYNVSQVLLIEREKDIERIRQCGATPIIYSRPSMKKKKFNYSSEITDWAQGESYLENDLVLNKQWQARSVKNKYDLIISDQEFYFPIITYYLGVTHYIRIFAGPYDAGNIMDYGYQKCHSSYHVIKETQMYANDPILDNLAFVQRYQNLLEMYKRRYNLDNLYKNRIEQVLVDYSNFDYYKHQKMPDMLVSPIQGVQPLSPANGQFRFIYPSHRLQNHSQTYDMHANLQAFIDFHKQIIIISFGTLVQPDEETIRQLEKFIYERPGYGFIIKSYRKNKSQDIRHHKVWVLREGLPQRFLLSQTYVKAFITHGGCSSILESLQNAKPMIVLPVTFDQIMNCKHVQELNLGTCIKTKNIRNDLHKAIEKIENGLHEKDLQIYSNLIEFETKFGDTFLDVINDIFEVPINVEKPPMSIYRKMNTLQYFDADVYLAIYLLLIISFTIMIAFMMHIKKKLI</sequence>
<dbReference type="Gene3D" id="3.40.50.2000">
    <property type="entry name" value="Glycogen Phosphorylase B"/>
    <property type="match status" value="1"/>
</dbReference>
<protein>
    <submittedName>
        <fullName evidence="4">Antennal-enriched udp-glycosyltransferase</fullName>
    </submittedName>
</protein>
<name>A0A078AUL6_STYLE</name>
<dbReference type="AlphaFoldDB" id="A0A078AUL6"/>
<keyword evidence="2 4" id="KW-0808">Transferase</keyword>
<dbReference type="SUPFAM" id="SSF53756">
    <property type="entry name" value="UDP-Glycosyltransferase/glycogen phosphorylase"/>
    <property type="match status" value="1"/>
</dbReference>
<keyword evidence="3" id="KW-0472">Membrane</keyword>
<accession>A0A078AUL6</accession>
<evidence type="ECO:0000256" key="2">
    <source>
        <dbReference type="ARBA" id="ARBA00022679"/>
    </source>
</evidence>
<dbReference type="InterPro" id="IPR002213">
    <property type="entry name" value="UDP_glucos_trans"/>
</dbReference>
<dbReference type="EMBL" id="CCKQ01014340">
    <property type="protein sequence ID" value="CDW86095.1"/>
    <property type="molecule type" value="Genomic_DNA"/>
</dbReference>
<dbReference type="Pfam" id="PF00201">
    <property type="entry name" value="UDPGT"/>
    <property type="match status" value="1"/>
</dbReference>
<keyword evidence="5" id="KW-1185">Reference proteome</keyword>